<keyword evidence="3" id="KW-1185">Reference proteome</keyword>
<comment type="caution">
    <text evidence="2">The sequence shown here is derived from an EMBL/GenBank/DDBJ whole genome shotgun (WGS) entry which is preliminary data.</text>
</comment>
<organism evidence="2 3">
    <name type="scientific">Cryomyces antarcticus</name>
    <dbReference type="NCBI Taxonomy" id="329879"/>
    <lineage>
        <taxon>Eukaryota</taxon>
        <taxon>Fungi</taxon>
        <taxon>Dikarya</taxon>
        <taxon>Ascomycota</taxon>
        <taxon>Pezizomycotina</taxon>
        <taxon>Dothideomycetes</taxon>
        <taxon>Dothideomycetes incertae sedis</taxon>
        <taxon>Cryomyces</taxon>
    </lineage>
</organism>
<sequence>MTPCNEKLVDHLGEEETSFTSVESEPEQDIPSNNDLHATTVQQPTPANEDNNGNATNEATQAIAGLGGLSLDDRLGKMSLTLSNSVSKEALTDARDGFFTELLSRKVKVTTNNKEEMKGFDLDKVTEITGFFFGQMMGVAAYGRLKNLVAAYSTPDDEGADKGVANRVASEFKPTLGLGYRSKLTSSFV</sequence>
<accession>A0ABR0LZ06</accession>
<dbReference type="EMBL" id="JAVRRA010008323">
    <property type="protein sequence ID" value="KAK5257014.1"/>
    <property type="molecule type" value="Genomic_DNA"/>
</dbReference>
<evidence type="ECO:0000256" key="1">
    <source>
        <dbReference type="SAM" id="MobiDB-lite"/>
    </source>
</evidence>
<proteinExistence type="predicted"/>
<evidence type="ECO:0000313" key="2">
    <source>
        <dbReference type="EMBL" id="KAK5257014.1"/>
    </source>
</evidence>
<protein>
    <submittedName>
        <fullName evidence="2">Uncharacterized protein</fullName>
    </submittedName>
</protein>
<name>A0ABR0LZ06_9PEZI</name>
<dbReference type="Proteomes" id="UP001357485">
    <property type="component" value="Unassembled WGS sequence"/>
</dbReference>
<feature type="region of interest" description="Disordered" evidence="1">
    <location>
        <begin position="1"/>
        <end position="55"/>
    </location>
</feature>
<feature type="compositionally biased region" description="Polar residues" evidence="1">
    <location>
        <begin position="30"/>
        <end position="55"/>
    </location>
</feature>
<evidence type="ECO:0000313" key="3">
    <source>
        <dbReference type="Proteomes" id="UP001357485"/>
    </source>
</evidence>
<gene>
    <name evidence="2" type="ORF">LTR16_001841</name>
</gene>
<reference evidence="2 3" key="1">
    <citation type="submission" date="2023-08" db="EMBL/GenBank/DDBJ databases">
        <title>Black Yeasts Isolated from many extreme environments.</title>
        <authorList>
            <person name="Coleine C."/>
            <person name="Stajich J.E."/>
            <person name="Selbmann L."/>
        </authorList>
    </citation>
    <scope>NUCLEOTIDE SEQUENCE [LARGE SCALE GENOMIC DNA]</scope>
    <source>
        <strain evidence="2 3">CCFEE 536</strain>
    </source>
</reference>